<dbReference type="SUPFAM" id="SSF46689">
    <property type="entry name" value="Homeodomain-like"/>
    <property type="match status" value="1"/>
</dbReference>
<keyword evidence="5" id="KW-1185">Reference proteome</keyword>
<dbReference type="Proteomes" id="UP000193529">
    <property type="component" value="Unassembled WGS sequence"/>
</dbReference>
<dbReference type="Gene3D" id="1.10.357.10">
    <property type="entry name" value="Tetracycline Repressor, domain 2"/>
    <property type="match status" value="1"/>
</dbReference>
<gene>
    <name evidence="4" type="ORF">AWC19_10980</name>
</gene>
<dbReference type="PANTHER" id="PTHR30055:SF184">
    <property type="entry name" value="HTH-TYPE TRANSCRIPTIONAL REGULATOR ETHR"/>
    <property type="match status" value="1"/>
</dbReference>
<feature type="DNA-binding region" description="H-T-H motif" evidence="2">
    <location>
        <begin position="48"/>
        <end position="67"/>
    </location>
</feature>
<name>A0A1X1ZJQ1_9MYCO</name>
<dbReference type="InterPro" id="IPR009057">
    <property type="entry name" value="Homeodomain-like_sf"/>
</dbReference>
<dbReference type="STRING" id="153971.AWC19_10980"/>
<dbReference type="PROSITE" id="PS50977">
    <property type="entry name" value="HTH_TETR_2"/>
    <property type="match status" value="1"/>
</dbReference>
<dbReference type="InterPro" id="IPR036271">
    <property type="entry name" value="Tet_transcr_reg_TetR-rel_C_sf"/>
</dbReference>
<dbReference type="GO" id="GO:0000976">
    <property type="term" value="F:transcription cis-regulatory region binding"/>
    <property type="evidence" value="ECO:0007669"/>
    <property type="project" value="TreeGrafter"/>
</dbReference>
<evidence type="ECO:0000259" key="3">
    <source>
        <dbReference type="PROSITE" id="PS50977"/>
    </source>
</evidence>
<keyword evidence="1 2" id="KW-0238">DNA-binding</keyword>
<evidence type="ECO:0000256" key="2">
    <source>
        <dbReference type="PROSITE-ProRule" id="PRU00335"/>
    </source>
</evidence>
<comment type="caution">
    <text evidence="4">The sequence shown here is derived from an EMBL/GenBank/DDBJ whole genome shotgun (WGS) entry which is preliminary data.</text>
</comment>
<evidence type="ECO:0000313" key="4">
    <source>
        <dbReference type="EMBL" id="ORW23593.1"/>
    </source>
</evidence>
<dbReference type="InterPro" id="IPR001647">
    <property type="entry name" value="HTH_TetR"/>
</dbReference>
<dbReference type="Gene3D" id="1.10.10.60">
    <property type="entry name" value="Homeodomain-like"/>
    <property type="match status" value="1"/>
</dbReference>
<dbReference type="PANTHER" id="PTHR30055">
    <property type="entry name" value="HTH-TYPE TRANSCRIPTIONAL REGULATOR RUTR"/>
    <property type="match status" value="1"/>
</dbReference>
<proteinExistence type="predicted"/>
<protein>
    <recommendedName>
        <fullName evidence="3">HTH tetR-type domain-containing protein</fullName>
    </recommendedName>
</protein>
<evidence type="ECO:0000256" key="1">
    <source>
        <dbReference type="ARBA" id="ARBA00023125"/>
    </source>
</evidence>
<feature type="domain" description="HTH tetR-type" evidence="3">
    <location>
        <begin position="24"/>
        <end position="85"/>
    </location>
</feature>
<accession>A0A1X1ZJQ1</accession>
<reference evidence="4 5" key="1">
    <citation type="submission" date="2016-01" db="EMBL/GenBank/DDBJ databases">
        <title>The new phylogeny of the genus Mycobacterium.</title>
        <authorList>
            <person name="Tarcisio F."/>
            <person name="Conor M."/>
            <person name="Antonella G."/>
            <person name="Elisabetta G."/>
            <person name="Giulia F.S."/>
            <person name="Sara T."/>
            <person name="Anna F."/>
            <person name="Clotilde B."/>
            <person name="Roberto B."/>
            <person name="Veronica D.S."/>
            <person name="Fabio R."/>
            <person name="Monica P."/>
            <person name="Olivier J."/>
            <person name="Enrico T."/>
            <person name="Nicola S."/>
        </authorList>
    </citation>
    <scope>NUCLEOTIDE SEQUENCE [LARGE SCALE GENOMIC DNA]</scope>
    <source>
        <strain evidence="4 5">DSM 44572</strain>
    </source>
</reference>
<dbReference type="GO" id="GO:0003700">
    <property type="term" value="F:DNA-binding transcription factor activity"/>
    <property type="evidence" value="ECO:0007669"/>
    <property type="project" value="TreeGrafter"/>
</dbReference>
<dbReference type="EMBL" id="LQPJ01000107">
    <property type="protein sequence ID" value="ORW23593.1"/>
    <property type="molecule type" value="Genomic_DNA"/>
</dbReference>
<dbReference type="SUPFAM" id="SSF48498">
    <property type="entry name" value="Tetracyclin repressor-like, C-terminal domain"/>
    <property type="match status" value="1"/>
</dbReference>
<dbReference type="AlphaFoldDB" id="A0A1X1ZJQ1"/>
<sequence>MSTMPGKLTAPVRRAGHVREDRRRAIVARLAPALEELLGQGAIYSDLSVAQLGRAAGISRSRFYVYFEDTGDLLRALTEDAVVELFEATLAWWALPPDGTWSDLRVVTERIFSTYLRHRHLLTAVEQVATYDSTVRQHFSSLFNAALKGYSTELARAQADGALDPSLEAQRTARLLASLTQSGLYELTATGRLDDPDPWIDSLTTIVWHNLYAAVHDAPEHA</sequence>
<organism evidence="4 5">
    <name type="scientific">Mycobacterium palustre</name>
    <dbReference type="NCBI Taxonomy" id="153971"/>
    <lineage>
        <taxon>Bacteria</taxon>
        <taxon>Bacillati</taxon>
        <taxon>Actinomycetota</taxon>
        <taxon>Actinomycetes</taxon>
        <taxon>Mycobacteriales</taxon>
        <taxon>Mycobacteriaceae</taxon>
        <taxon>Mycobacterium</taxon>
        <taxon>Mycobacterium simiae complex</taxon>
    </lineage>
</organism>
<evidence type="ECO:0000313" key="5">
    <source>
        <dbReference type="Proteomes" id="UP000193529"/>
    </source>
</evidence>
<dbReference type="InterPro" id="IPR050109">
    <property type="entry name" value="HTH-type_TetR-like_transc_reg"/>
</dbReference>